<proteinExistence type="predicted"/>
<dbReference type="AlphaFoldDB" id="A0A2T5F0W7"/>
<dbReference type="Proteomes" id="UP000244197">
    <property type="component" value="Unassembled WGS sequence"/>
</dbReference>
<reference evidence="1 2" key="1">
    <citation type="submission" date="2017-11" db="EMBL/GenBank/DDBJ databases">
        <title>Population delineation of vibrios coincides with oyster pathogenicity.</title>
        <authorList>
            <person name="Bruto M."/>
            <person name="Labreuche Y."/>
            <person name="James A."/>
            <person name="Piel D."/>
            <person name="Chenivesse S."/>
            <person name="Petton B."/>
            <person name="Polz M.F."/>
            <person name="Le Roux F."/>
        </authorList>
    </citation>
    <scope>NUCLEOTIDE SEQUENCE [LARGE SCALE GENOMIC DNA]</scope>
    <source>
        <strain evidence="1 2">FF_144</strain>
    </source>
</reference>
<protein>
    <submittedName>
        <fullName evidence="1">Uncharacterized protein</fullName>
    </submittedName>
</protein>
<dbReference type="EMBL" id="PIFK01000003">
    <property type="protein sequence ID" value="PTP39396.1"/>
    <property type="molecule type" value="Genomic_DNA"/>
</dbReference>
<evidence type="ECO:0000313" key="2">
    <source>
        <dbReference type="Proteomes" id="UP000244197"/>
    </source>
</evidence>
<sequence>MKMELLNKINNYKSELLIEQVFKISRIKHEHFNKNVEELSNLSNDYHTNMLRFKQTGQKIFLTNSRESKKEHDIKLSKLNNSIFKCTGIDFSHDNSDSECYRALINKFGLFKVIRVLFQNELKVIYRLTYQSQSKNENDEKRKVIADIYNEKLKNLGIESGITVFYELFKALHSNNELAFNFNNNRIRKGISEKHFELGKDFEDITHNLILNNYVFSDTTKDFEHYHGHYFYEIFVLKVTFSQAIEEVNRSV</sequence>
<organism evidence="1 2">
    <name type="scientific">Vibrio splendidus</name>
    <dbReference type="NCBI Taxonomy" id="29497"/>
    <lineage>
        <taxon>Bacteria</taxon>
        <taxon>Pseudomonadati</taxon>
        <taxon>Pseudomonadota</taxon>
        <taxon>Gammaproteobacteria</taxon>
        <taxon>Vibrionales</taxon>
        <taxon>Vibrionaceae</taxon>
        <taxon>Vibrio</taxon>
    </lineage>
</organism>
<name>A0A2T5F0W7_VIBSP</name>
<gene>
    <name evidence="1" type="ORF">CWO07_02175</name>
</gene>
<evidence type="ECO:0000313" key="1">
    <source>
        <dbReference type="EMBL" id="PTP39396.1"/>
    </source>
</evidence>
<comment type="caution">
    <text evidence="1">The sequence shown here is derived from an EMBL/GenBank/DDBJ whole genome shotgun (WGS) entry which is preliminary data.</text>
</comment>
<dbReference type="RefSeq" id="WP_108187192.1">
    <property type="nucleotide sequence ID" value="NZ_PIFK01000003.1"/>
</dbReference>
<accession>A0A2T5F0W7</accession>